<reference evidence="11" key="2">
    <citation type="submission" date="2025-08" db="UniProtKB">
        <authorList>
            <consortium name="Ensembl"/>
        </authorList>
    </citation>
    <scope>IDENTIFICATION</scope>
</reference>
<accession>A0A674HI43</accession>
<keyword evidence="6" id="KW-0256">Endoplasmic reticulum</keyword>
<dbReference type="GO" id="GO:0006629">
    <property type="term" value="P:lipid metabolic process"/>
    <property type="evidence" value="ECO:0007669"/>
    <property type="project" value="TreeGrafter"/>
</dbReference>
<gene>
    <name evidence="11" type="primary">TMEM43</name>
</gene>
<keyword evidence="9" id="KW-0539">Nucleus</keyword>
<evidence type="ECO:0000256" key="4">
    <source>
        <dbReference type="ARBA" id="ARBA00006627"/>
    </source>
</evidence>
<dbReference type="Pfam" id="PF07787">
    <property type="entry name" value="TMEM43"/>
    <property type="match status" value="1"/>
</dbReference>
<comment type="similarity">
    <text evidence="4">Belongs to the TMEM43 family.</text>
</comment>
<feature type="transmembrane region" description="Helical" evidence="10">
    <location>
        <begin position="348"/>
        <end position="368"/>
    </location>
</feature>
<reference evidence="11" key="3">
    <citation type="submission" date="2025-09" db="UniProtKB">
        <authorList>
            <consortium name="Ensembl"/>
        </authorList>
    </citation>
    <scope>IDENTIFICATION</scope>
</reference>
<keyword evidence="8 10" id="KW-0472">Membrane</keyword>
<comment type="subcellular location">
    <subcellularLocation>
        <location evidence="1">Endomembrane system</location>
        <topology evidence="1">Multi-pass membrane protein</topology>
    </subcellularLocation>
    <subcellularLocation>
        <location evidence="3">Endoplasmic reticulum membrane</location>
    </subcellularLocation>
    <subcellularLocation>
        <location evidence="2">Nucleus envelope</location>
    </subcellularLocation>
</comment>
<dbReference type="InterPro" id="IPR012430">
    <property type="entry name" value="TMEM43_fam"/>
</dbReference>
<dbReference type="PANTHER" id="PTHR13416:SF2">
    <property type="entry name" value="TRANSMEMBRANE PROTEIN 43"/>
    <property type="match status" value="1"/>
</dbReference>
<dbReference type="Proteomes" id="UP000007754">
    <property type="component" value="Chromosome 12"/>
</dbReference>
<keyword evidence="7 10" id="KW-1133">Transmembrane helix</keyword>
<sequence>MSRNFSDTGGRKEHVKITSERKPGFLERLGETSGGMLIGLVTFLLAFYLLFTNEGRALRTAKSLDEGLSLVVPLDGILSISQQNEGRLVHLAGALSTSKPLFDPSYGLSIQAVKLKRNVEMYQWVEYEDSKEYEEDGEIKKETKYSYKWKSEVVNSRNFDREIGHKNPSAMAVESFTVVSPNVQVGSFVLSKGLVDKIDDFKQLSLSHLEDPHADVTRRENYFYHSDNPRRPEVGDLRVSFFYAGLSGDDPHLGSADKVTVIARQRGDQLVPYHTKSGDVLEILYPGDLSVEEVFQKEHESNTMKTWALRAAGWLSMFVGISLMTRIFYTLVDWFPVVRDLVNVGLKAFAVCVASSLSLLTIAVGWLFYRPLWALLLALLSAVPILVARSRVLPKKQQ</sequence>
<evidence type="ECO:0000256" key="10">
    <source>
        <dbReference type="SAM" id="Phobius"/>
    </source>
</evidence>
<organism evidence="11 12">
    <name type="scientific">Taeniopygia guttata</name>
    <name type="common">Zebra finch</name>
    <name type="synonym">Poephila guttata</name>
    <dbReference type="NCBI Taxonomy" id="59729"/>
    <lineage>
        <taxon>Eukaryota</taxon>
        <taxon>Metazoa</taxon>
        <taxon>Chordata</taxon>
        <taxon>Craniata</taxon>
        <taxon>Vertebrata</taxon>
        <taxon>Euteleostomi</taxon>
        <taxon>Archelosauria</taxon>
        <taxon>Archosauria</taxon>
        <taxon>Dinosauria</taxon>
        <taxon>Saurischia</taxon>
        <taxon>Theropoda</taxon>
        <taxon>Coelurosauria</taxon>
        <taxon>Aves</taxon>
        <taxon>Neognathae</taxon>
        <taxon>Neoaves</taxon>
        <taxon>Telluraves</taxon>
        <taxon>Australaves</taxon>
        <taxon>Passeriformes</taxon>
        <taxon>Passeroidea</taxon>
        <taxon>Estrildidae</taxon>
        <taxon>Estrildinae</taxon>
        <taxon>Taeniopygia</taxon>
    </lineage>
</organism>
<dbReference type="Ensembl" id="ENSTGUT00000038524.1">
    <property type="protein sequence ID" value="ENSTGUP00000033849.1"/>
    <property type="gene ID" value="ENSTGUG00000008280.2"/>
</dbReference>
<dbReference type="GO" id="GO:0005789">
    <property type="term" value="C:endoplasmic reticulum membrane"/>
    <property type="evidence" value="ECO:0007669"/>
    <property type="project" value="UniProtKB-SubCell"/>
</dbReference>
<feature type="transmembrane region" description="Helical" evidence="10">
    <location>
        <begin position="307"/>
        <end position="328"/>
    </location>
</feature>
<protein>
    <submittedName>
        <fullName evidence="11">Transmembrane protein 43</fullName>
    </submittedName>
</protein>
<keyword evidence="5 10" id="KW-0812">Transmembrane</keyword>
<evidence type="ECO:0000256" key="6">
    <source>
        <dbReference type="ARBA" id="ARBA00022824"/>
    </source>
</evidence>
<dbReference type="GO" id="GO:0005637">
    <property type="term" value="C:nuclear inner membrane"/>
    <property type="evidence" value="ECO:0007669"/>
    <property type="project" value="TreeGrafter"/>
</dbReference>
<keyword evidence="12" id="KW-1185">Reference proteome</keyword>
<proteinExistence type="inferred from homology"/>
<feature type="transmembrane region" description="Helical" evidence="10">
    <location>
        <begin position="373"/>
        <end position="392"/>
    </location>
</feature>
<evidence type="ECO:0000256" key="7">
    <source>
        <dbReference type="ARBA" id="ARBA00022989"/>
    </source>
</evidence>
<reference evidence="11 12" key="1">
    <citation type="journal article" date="2010" name="Nature">
        <title>The genome of a songbird.</title>
        <authorList>
            <person name="Warren W.C."/>
            <person name="Clayton D.F."/>
            <person name="Ellegren H."/>
            <person name="Arnold A.P."/>
            <person name="Hillier L.W."/>
            <person name="Kunstner A."/>
            <person name="Searle S."/>
            <person name="White S."/>
            <person name="Vilella A.J."/>
            <person name="Fairley S."/>
            <person name="Heger A."/>
            <person name="Kong L."/>
            <person name="Ponting C.P."/>
            <person name="Jarvis E.D."/>
            <person name="Mello C.V."/>
            <person name="Minx P."/>
            <person name="Lovell P."/>
            <person name="Velho T.A."/>
            <person name="Ferris M."/>
            <person name="Balakrishnan C.N."/>
            <person name="Sinha S."/>
            <person name="Blatti C."/>
            <person name="London S.E."/>
            <person name="Li Y."/>
            <person name="Lin Y.C."/>
            <person name="George J."/>
            <person name="Sweedler J."/>
            <person name="Southey B."/>
            <person name="Gunaratne P."/>
            <person name="Watson M."/>
            <person name="Nam K."/>
            <person name="Backstrom N."/>
            <person name="Smeds L."/>
            <person name="Nabholz B."/>
            <person name="Itoh Y."/>
            <person name="Whitney O."/>
            <person name="Pfenning A.R."/>
            <person name="Howard J."/>
            <person name="Volker M."/>
            <person name="Skinner B.M."/>
            <person name="Griffin D.K."/>
            <person name="Ye L."/>
            <person name="McLaren W.M."/>
            <person name="Flicek P."/>
            <person name="Quesada V."/>
            <person name="Velasco G."/>
            <person name="Lopez-Otin C."/>
            <person name="Puente X.S."/>
            <person name="Olender T."/>
            <person name="Lancet D."/>
            <person name="Smit A.F."/>
            <person name="Hubley R."/>
            <person name="Konkel M.K."/>
            <person name="Walker J.A."/>
            <person name="Batzer M.A."/>
            <person name="Gu W."/>
            <person name="Pollock D.D."/>
            <person name="Chen L."/>
            <person name="Cheng Z."/>
            <person name="Eichler E.E."/>
            <person name="Stapley J."/>
            <person name="Slate J."/>
            <person name="Ekblom R."/>
            <person name="Birkhead T."/>
            <person name="Burke T."/>
            <person name="Burt D."/>
            <person name="Scharff C."/>
            <person name="Adam I."/>
            <person name="Richard H."/>
            <person name="Sultan M."/>
            <person name="Soldatov A."/>
            <person name="Lehrach H."/>
            <person name="Edwards S.V."/>
            <person name="Yang S.P."/>
            <person name="Li X."/>
            <person name="Graves T."/>
            <person name="Fulton L."/>
            <person name="Nelson J."/>
            <person name="Chinwalla A."/>
            <person name="Hou S."/>
            <person name="Mardis E.R."/>
            <person name="Wilson R.K."/>
        </authorList>
    </citation>
    <scope>NUCLEOTIDE SEQUENCE [LARGE SCALE GENOMIC DNA]</scope>
</reference>
<evidence type="ECO:0000313" key="12">
    <source>
        <dbReference type="Proteomes" id="UP000007754"/>
    </source>
</evidence>
<feature type="transmembrane region" description="Helical" evidence="10">
    <location>
        <begin position="33"/>
        <end position="51"/>
    </location>
</feature>
<evidence type="ECO:0000256" key="2">
    <source>
        <dbReference type="ARBA" id="ARBA00004259"/>
    </source>
</evidence>
<evidence type="ECO:0000256" key="3">
    <source>
        <dbReference type="ARBA" id="ARBA00004586"/>
    </source>
</evidence>
<evidence type="ECO:0000256" key="5">
    <source>
        <dbReference type="ARBA" id="ARBA00022692"/>
    </source>
</evidence>
<dbReference type="PANTHER" id="PTHR13416">
    <property type="match status" value="1"/>
</dbReference>
<dbReference type="GeneTree" id="ENSGT00390000009671"/>
<evidence type="ECO:0000256" key="9">
    <source>
        <dbReference type="ARBA" id="ARBA00023242"/>
    </source>
</evidence>
<evidence type="ECO:0000256" key="8">
    <source>
        <dbReference type="ARBA" id="ARBA00023136"/>
    </source>
</evidence>
<dbReference type="AlphaFoldDB" id="A0A674HI43"/>
<name>A0A674HI43_TAEGU</name>
<dbReference type="GO" id="GO:0071763">
    <property type="term" value="P:nuclear membrane organization"/>
    <property type="evidence" value="ECO:0007669"/>
    <property type="project" value="TreeGrafter"/>
</dbReference>
<evidence type="ECO:0000256" key="1">
    <source>
        <dbReference type="ARBA" id="ARBA00004127"/>
    </source>
</evidence>
<evidence type="ECO:0000313" key="11">
    <source>
        <dbReference type="Ensembl" id="ENSTGUP00000033849.1"/>
    </source>
</evidence>